<keyword evidence="1" id="KW-1133">Transmembrane helix</keyword>
<keyword evidence="3" id="KW-1185">Reference proteome</keyword>
<organism evidence="2 3">
    <name type="scientific">Chamaesiphon polymorphus CCALA 037</name>
    <dbReference type="NCBI Taxonomy" id="2107692"/>
    <lineage>
        <taxon>Bacteria</taxon>
        <taxon>Bacillati</taxon>
        <taxon>Cyanobacteriota</taxon>
        <taxon>Cyanophyceae</taxon>
        <taxon>Gomontiellales</taxon>
        <taxon>Chamaesiphonaceae</taxon>
        <taxon>Chamaesiphon</taxon>
    </lineage>
</organism>
<dbReference type="Pfam" id="PF06182">
    <property type="entry name" value="ABC2_membrane_6"/>
    <property type="match status" value="1"/>
</dbReference>
<name>A0A2T1FBB5_9CYAN</name>
<proteinExistence type="predicted"/>
<feature type="transmembrane region" description="Helical" evidence="1">
    <location>
        <begin position="26"/>
        <end position="47"/>
    </location>
</feature>
<dbReference type="EMBL" id="PVWO01000590">
    <property type="protein sequence ID" value="PSB42303.1"/>
    <property type="molecule type" value="Genomic_DNA"/>
</dbReference>
<dbReference type="PANTHER" id="PTHR36832:SF1">
    <property type="entry name" value="SLR1174 PROTEIN"/>
    <property type="match status" value="1"/>
</dbReference>
<dbReference type="Proteomes" id="UP000238937">
    <property type="component" value="Unassembled WGS sequence"/>
</dbReference>
<keyword evidence="1" id="KW-0812">Transmembrane</keyword>
<feature type="transmembrane region" description="Helical" evidence="1">
    <location>
        <begin position="116"/>
        <end position="136"/>
    </location>
</feature>
<evidence type="ECO:0000313" key="3">
    <source>
        <dbReference type="Proteomes" id="UP000238937"/>
    </source>
</evidence>
<sequence>MKRLLKISRSLLVTYYAYMLEYRAELLLWALSGSLPFILMGVWTQAAQQGYFGLSSIDFARYFLAVYLVRQLTVVWVIWDFEREIVDGKLSFRLLQPLDPVWHHIWSHIGERFARLPFIFGLVALFFCLYPSAFWIPSLSTLGLFTIASACAFALTFLIQYTLAMFAFWTEKASSIQEVVFLVNLFLSGAIAPLELFPPAVRSIAFWTPFPYIINFPASIITGLQVDVVRSFGIIFLWMFLFSIVNRWLWRKGIRQYSGMGA</sequence>
<dbReference type="InterPro" id="IPR010390">
    <property type="entry name" value="ABC-2_transporter-like"/>
</dbReference>
<reference evidence="2 3" key="1">
    <citation type="submission" date="2018-03" db="EMBL/GenBank/DDBJ databases">
        <title>The ancient ancestry and fast evolution of plastids.</title>
        <authorList>
            <person name="Moore K.R."/>
            <person name="Magnabosco C."/>
            <person name="Momper L."/>
            <person name="Gold D.A."/>
            <person name="Bosak T."/>
            <person name="Fournier G.P."/>
        </authorList>
    </citation>
    <scope>NUCLEOTIDE SEQUENCE [LARGE SCALE GENOMIC DNA]</scope>
    <source>
        <strain evidence="2 3">CCALA 037</strain>
    </source>
</reference>
<accession>A0A2T1FBB5</accession>
<feature type="transmembrane region" description="Helical" evidence="1">
    <location>
        <begin position="142"/>
        <end position="169"/>
    </location>
</feature>
<comment type="caution">
    <text evidence="2">The sequence shown here is derived from an EMBL/GenBank/DDBJ whole genome shotgun (WGS) entry which is preliminary data.</text>
</comment>
<dbReference type="PANTHER" id="PTHR36832">
    <property type="entry name" value="SLR1174 PROTEIN-RELATED"/>
    <property type="match status" value="1"/>
</dbReference>
<protein>
    <submittedName>
        <fullName evidence="2">Multidrug ABC transporter permease</fullName>
    </submittedName>
</protein>
<dbReference type="RefSeq" id="WP_106312209.1">
    <property type="nucleotide sequence ID" value="NZ_PVWO01000590.1"/>
</dbReference>
<evidence type="ECO:0000313" key="2">
    <source>
        <dbReference type="EMBL" id="PSB42303.1"/>
    </source>
</evidence>
<evidence type="ECO:0000256" key="1">
    <source>
        <dbReference type="SAM" id="Phobius"/>
    </source>
</evidence>
<gene>
    <name evidence="2" type="ORF">C7B77_26805</name>
</gene>
<dbReference type="AlphaFoldDB" id="A0A2T1FBB5"/>
<dbReference type="OrthoDB" id="8582979at2"/>
<feature type="transmembrane region" description="Helical" evidence="1">
    <location>
        <begin position="232"/>
        <end position="250"/>
    </location>
</feature>
<keyword evidence="1" id="KW-0472">Membrane</keyword>
<feature type="transmembrane region" description="Helical" evidence="1">
    <location>
        <begin position="59"/>
        <end position="79"/>
    </location>
</feature>
<feature type="transmembrane region" description="Helical" evidence="1">
    <location>
        <begin position="181"/>
        <end position="201"/>
    </location>
</feature>